<name>A0A316V0P7_9BASI</name>
<dbReference type="EMBL" id="KZ819662">
    <property type="protein sequence ID" value="PWN30814.1"/>
    <property type="molecule type" value="Genomic_DNA"/>
</dbReference>
<organism evidence="2 3">
    <name type="scientific">Jaminaea rosea</name>
    <dbReference type="NCBI Taxonomy" id="1569628"/>
    <lineage>
        <taxon>Eukaryota</taxon>
        <taxon>Fungi</taxon>
        <taxon>Dikarya</taxon>
        <taxon>Basidiomycota</taxon>
        <taxon>Ustilaginomycotina</taxon>
        <taxon>Exobasidiomycetes</taxon>
        <taxon>Microstromatales</taxon>
        <taxon>Microstromatales incertae sedis</taxon>
        <taxon>Jaminaea</taxon>
    </lineage>
</organism>
<evidence type="ECO:0000256" key="1">
    <source>
        <dbReference type="SAM" id="MobiDB-lite"/>
    </source>
</evidence>
<feature type="compositionally biased region" description="Polar residues" evidence="1">
    <location>
        <begin position="333"/>
        <end position="345"/>
    </location>
</feature>
<sequence>MGKKDKKLDQQAAVVEKHNGPDGGVVFEATDNTLDSAIKQTGLQHVTKVWSRHAWERATPWILSQRQKLEGNGWTGADSSRTELFVLRRNAPNGVYTEDGFIYMRVPKKMIDFFRTAKKNNADDEDEAHDEDASKKKKTITTKASKRREQRCNYDLADPNVWRIKIDGADAEDLGKDPTVMVDVVEPLENIFYLVMCLQPGLARLHAFRDNVVQAGTHEVDVREDADPPTARHRALIAASESYERVLPPAYWFKRNREELEVILGEGYEPTLAAAENMQRSTARNIKNVQEKMWEEVLKVDKDAAKTKKKRAAPGTKKRKDSMASAVGPSPLVNVTTNSPAVAAA</sequence>
<feature type="compositionally biased region" description="Basic residues" evidence="1">
    <location>
        <begin position="307"/>
        <end position="320"/>
    </location>
</feature>
<protein>
    <submittedName>
        <fullName evidence="2">Uncharacterized protein</fullName>
    </submittedName>
</protein>
<dbReference type="GeneID" id="37026495"/>
<feature type="compositionally biased region" description="Basic residues" evidence="1">
    <location>
        <begin position="135"/>
        <end position="144"/>
    </location>
</feature>
<accession>A0A316V0P7</accession>
<dbReference type="Proteomes" id="UP000245884">
    <property type="component" value="Unassembled WGS sequence"/>
</dbReference>
<evidence type="ECO:0000313" key="2">
    <source>
        <dbReference type="EMBL" id="PWN30814.1"/>
    </source>
</evidence>
<dbReference type="RefSeq" id="XP_025365426.1">
    <property type="nucleotide sequence ID" value="XM_025504672.1"/>
</dbReference>
<dbReference type="AlphaFoldDB" id="A0A316V0P7"/>
<dbReference type="OrthoDB" id="3209743at2759"/>
<keyword evidence="3" id="KW-1185">Reference proteome</keyword>
<feature type="region of interest" description="Disordered" evidence="1">
    <location>
        <begin position="304"/>
        <end position="345"/>
    </location>
</feature>
<reference evidence="2 3" key="1">
    <citation type="journal article" date="2018" name="Mol. Biol. Evol.">
        <title>Broad Genomic Sampling Reveals a Smut Pathogenic Ancestry of the Fungal Clade Ustilaginomycotina.</title>
        <authorList>
            <person name="Kijpornyongpan T."/>
            <person name="Mondo S.J."/>
            <person name="Barry K."/>
            <person name="Sandor L."/>
            <person name="Lee J."/>
            <person name="Lipzen A."/>
            <person name="Pangilinan J."/>
            <person name="LaButti K."/>
            <person name="Hainaut M."/>
            <person name="Henrissat B."/>
            <person name="Grigoriev I.V."/>
            <person name="Spatafora J.W."/>
            <person name="Aime M.C."/>
        </authorList>
    </citation>
    <scope>NUCLEOTIDE SEQUENCE [LARGE SCALE GENOMIC DNA]</scope>
    <source>
        <strain evidence="2 3">MCA 5214</strain>
    </source>
</reference>
<feature type="region of interest" description="Disordered" evidence="1">
    <location>
        <begin position="121"/>
        <end position="144"/>
    </location>
</feature>
<proteinExistence type="predicted"/>
<gene>
    <name evidence="2" type="ORF">BDZ90DRAFT_225483</name>
</gene>
<evidence type="ECO:0000313" key="3">
    <source>
        <dbReference type="Proteomes" id="UP000245884"/>
    </source>
</evidence>